<dbReference type="Gene3D" id="3.40.50.300">
    <property type="entry name" value="P-loop containing nucleotide triphosphate hydrolases"/>
    <property type="match status" value="4"/>
</dbReference>
<evidence type="ECO:0000256" key="2">
    <source>
        <dbReference type="ARBA" id="ARBA00022801"/>
    </source>
</evidence>
<evidence type="ECO:0000256" key="5">
    <source>
        <dbReference type="ARBA" id="ARBA00023235"/>
    </source>
</evidence>
<dbReference type="Pfam" id="PF13361">
    <property type="entry name" value="UvrD_C"/>
    <property type="match status" value="2"/>
</dbReference>
<keyword evidence="1 9" id="KW-0547">Nucleotide-binding</keyword>
<evidence type="ECO:0000313" key="14">
    <source>
        <dbReference type="Proteomes" id="UP000505077"/>
    </source>
</evidence>
<feature type="domain" description="UvrD-like helicase C-terminal" evidence="12">
    <location>
        <begin position="475"/>
        <end position="739"/>
    </location>
</feature>
<comment type="catalytic activity">
    <reaction evidence="6">
        <text>Couples ATP hydrolysis with the unwinding of duplex DNA by translocating in the 3'-5' direction.</text>
        <dbReference type="EC" id="5.6.2.4"/>
    </reaction>
</comment>
<evidence type="ECO:0000256" key="9">
    <source>
        <dbReference type="PROSITE-ProRule" id="PRU00560"/>
    </source>
</evidence>
<keyword evidence="5" id="KW-0413">Isomerase</keyword>
<dbReference type="InterPro" id="IPR027417">
    <property type="entry name" value="P-loop_NTPase"/>
</dbReference>
<feature type="domain" description="UvrD-like helicase ATP-binding" evidence="11">
    <location>
        <begin position="1"/>
        <end position="442"/>
    </location>
</feature>
<dbReference type="InterPro" id="IPR014017">
    <property type="entry name" value="DNA_helicase_UvrD-like_C"/>
</dbReference>
<keyword evidence="4 9" id="KW-0067">ATP-binding</keyword>
<dbReference type="InterPro" id="IPR000212">
    <property type="entry name" value="DNA_helicase_UvrD/REP"/>
</dbReference>
<comment type="catalytic activity">
    <reaction evidence="8">
        <text>ATP + H2O = ADP + phosphate + H(+)</text>
        <dbReference type="Rhea" id="RHEA:13065"/>
        <dbReference type="ChEBI" id="CHEBI:15377"/>
        <dbReference type="ChEBI" id="CHEBI:15378"/>
        <dbReference type="ChEBI" id="CHEBI:30616"/>
        <dbReference type="ChEBI" id="CHEBI:43474"/>
        <dbReference type="ChEBI" id="CHEBI:456216"/>
        <dbReference type="EC" id="5.6.2.4"/>
    </reaction>
</comment>
<dbReference type="InterPro" id="IPR014016">
    <property type="entry name" value="UvrD-like_ATP-bd"/>
</dbReference>
<feature type="binding site" evidence="9">
    <location>
        <begin position="9"/>
        <end position="16"/>
    </location>
    <ligand>
        <name>ATP</name>
        <dbReference type="ChEBI" id="CHEBI:30616"/>
    </ligand>
</feature>
<evidence type="ECO:0000256" key="8">
    <source>
        <dbReference type="ARBA" id="ARBA00048988"/>
    </source>
</evidence>
<dbReference type="PROSITE" id="PS51217">
    <property type="entry name" value="UVRD_HELICASE_CTER"/>
    <property type="match status" value="1"/>
</dbReference>
<feature type="region of interest" description="Disordered" evidence="10">
    <location>
        <begin position="842"/>
        <end position="865"/>
    </location>
</feature>
<evidence type="ECO:0000256" key="4">
    <source>
        <dbReference type="ARBA" id="ARBA00022840"/>
    </source>
</evidence>
<dbReference type="EMBL" id="BLLL01000003">
    <property type="protein sequence ID" value="GFH62597.1"/>
    <property type="molecule type" value="Genomic_DNA"/>
</dbReference>
<reference evidence="13 14" key="1">
    <citation type="journal article" date="2020" name="ISME J.">
        <title>Parallel Reductive Genome Evolution in Desulfovibrio Ectosymbionts Independently Acquired by Trichonympha Protists in the Termite Gut.</title>
        <authorList>
            <person name="Takeuchi M."/>
            <person name="Kuwahara H."/>
            <person name="Murakami T."/>
            <person name="Takahashi K."/>
            <person name="Kajitani R."/>
            <person name="Toyoda A."/>
            <person name="Itoh T."/>
            <person name="Ohkuma M."/>
            <person name="Hongoh Y."/>
        </authorList>
    </citation>
    <scope>NUCLEOTIDE SEQUENCE [LARGE SCALE GENOMIC DNA]</scope>
    <source>
        <strain evidence="13">ZnDsv-02</strain>
    </source>
</reference>
<dbReference type="PROSITE" id="PS51198">
    <property type="entry name" value="UVRD_HELICASE_ATP_BIND"/>
    <property type="match status" value="1"/>
</dbReference>
<evidence type="ECO:0000256" key="3">
    <source>
        <dbReference type="ARBA" id="ARBA00022806"/>
    </source>
</evidence>
<dbReference type="PANTHER" id="PTHR11070">
    <property type="entry name" value="UVRD / RECB / PCRA DNA HELICASE FAMILY MEMBER"/>
    <property type="match status" value="1"/>
</dbReference>
<evidence type="ECO:0000259" key="11">
    <source>
        <dbReference type="PROSITE" id="PS51198"/>
    </source>
</evidence>
<dbReference type="EC" id="5.6.2.4" evidence="7"/>
<dbReference type="Pfam" id="PF00580">
    <property type="entry name" value="UvrD-helicase"/>
    <property type="match status" value="1"/>
</dbReference>
<dbReference type="PANTHER" id="PTHR11070:SF67">
    <property type="entry name" value="DNA 3'-5' HELICASE"/>
    <property type="match status" value="1"/>
</dbReference>
<protein>
    <recommendedName>
        <fullName evidence="7">DNA 3'-5' helicase</fullName>
        <ecNumber evidence="7">5.6.2.4</ecNumber>
    </recommendedName>
</protein>
<proteinExistence type="predicted"/>
<name>A0A6L2R4Y7_9BACT</name>
<dbReference type="GO" id="GO:0043138">
    <property type="term" value="F:3'-5' DNA helicase activity"/>
    <property type="evidence" value="ECO:0007669"/>
    <property type="project" value="UniProtKB-EC"/>
</dbReference>
<dbReference type="GO" id="GO:0000725">
    <property type="term" value="P:recombinational repair"/>
    <property type="evidence" value="ECO:0007669"/>
    <property type="project" value="TreeGrafter"/>
</dbReference>
<sequence>MSNLTQVAASAGSGKTFELTRRFLYRLTECDESQAMSSVCAALQDKTAFGLSDILAITFTNAAADEMRARILKNLKLAALGESESDFSIPPQKARAQLAVIMRDMNALNIRTIDSLLHLVVRAAALDLNLHPDFQPVFSSEEVLMPYFALLTERTDQGEVTVWLRKACKALVEHGTHKGFLSGESILRPLRGLFDDALRGAFDALSPEADIRNTLSTLKKQTIQAARRFLSEARNLPWKKPALDAVQGLAEGNAEKCDSAYALKQNVAELFRKHAVIPDNVAEFFSAYAACAGQCRAQGSVLADALYRIPFVELARALAKRFLANKNQELPAVLIPVYALKALQGEYGVSDILCRLGTRFRHFLLDEFQDTNAEQWAALHPLIEEALSRNGSLTWVGDVKQSVYGWRGAKPELFDSILNDATLANIAPDSASHTLTCNWRSRSEIIDYNNCFFAPLADNAVARQVLRSFSDDMPEHILAAESRQVSKAFANTRQAYSPKTQRGGLVNIVPLEAAHSEELRALAMEALCDLLRTDLWRRPLSDILVLVRGNNTAGAIAERLAEECIPVITENSLLLAQHSLIIQLVAFLECMALPEDDPAFWTVITGSIFLEHEETRELSWDTLHDWCAEHGQKPLYLAFSKRWPRIWQRLLEPFYTRAGLMTLYDTVQEWLLRLAVEERFPEACIFLRRFMEVVQNAESKNTISLSDFLQYWHDNSEEKVPMPENMNAVRVMTIHKSKGLEAPVVILPMTNFSVKVDSKPFLKEHNTLRLAVSNTRKLDAHQYYTEFAQNCRENLHLLYVACTRAQEELHIFHTNSDSAKTQTLSAAMTVLWQHADIALPYTSGRPEPCDSPQPPQRDALTPPQRQTFFDNWRPMEWLPHLKISSSSVDLQPDEQDVL</sequence>
<dbReference type="GO" id="GO:0005829">
    <property type="term" value="C:cytosol"/>
    <property type="evidence" value="ECO:0007669"/>
    <property type="project" value="TreeGrafter"/>
</dbReference>
<evidence type="ECO:0000259" key="12">
    <source>
        <dbReference type="PROSITE" id="PS51217"/>
    </source>
</evidence>
<gene>
    <name evidence="13" type="ORF">ZNDK_0368</name>
</gene>
<organism evidence="13 14">
    <name type="scientific">Candidatus Desulfovibrio kirbyi</name>
    <dbReference type="NCBI Taxonomy" id="2696086"/>
    <lineage>
        <taxon>Bacteria</taxon>
        <taxon>Pseudomonadati</taxon>
        <taxon>Thermodesulfobacteriota</taxon>
        <taxon>Desulfovibrionia</taxon>
        <taxon>Desulfovibrionales</taxon>
        <taxon>Desulfovibrionaceae</taxon>
        <taxon>Desulfovibrio</taxon>
    </lineage>
</organism>
<dbReference type="GO" id="GO:0005524">
    <property type="term" value="F:ATP binding"/>
    <property type="evidence" value="ECO:0007669"/>
    <property type="project" value="UniProtKB-UniRule"/>
</dbReference>
<dbReference type="Proteomes" id="UP000505077">
    <property type="component" value="Unassembled WGS sequence"/>
</dbReference>
<dbReference type="GO" id="GO:0016787">
    <property type="term" value="F:hydrolase activity"/>
    <property type="evidence" value="ECO:0007669"/>
    <property type="project" value="UniProtKB-UniRule"/>
</dbReference>
<evidence type="ECO:0000256" key="1">
    <source>
        <dbReference type="ARBA" id="ARBA00022741"/>
    </source>
</evidence>
<keyword evidence="3 9" id="KW-0347">Helicase</keyword>
<evidence type="ECO:0000313" key="13">
    <source>
        <dbReference type="EMBL" id="GFH62597.1"/>
    </source>
</evidence>
<dbReference type="GO" id="GO:0003677">
    <property type="term" value="F:DNA binding"/>
    <property type="evidence" value="ECO:0007669"/>
    <property type="project" value="InterPro"/>
</dbReference>
<accession>A0A6L2R4Y7</accession>
<evidence type="ECO:0000256" key="7">
    <source>
        <dbReference type="ARBA" id="ARBA00034808"/>
    </source>
</evidence>
<evidence type="ECO:0000256" key="10">
    <source>
        <dbReference type="SAM" id="MobiDB-lite"/>
    </source>
</evidence>
<keyword evidence="2 9" id="KW-0378">Hydrolase</keyword>
<evidence type="ECO:0000256" key="6">
    <source>
        <dbReference type="ARBA" id="ARBA00034617"/>
    </source>
</evidence>
<dbReference type="SUPFAM" id="SSF52540">
    <property type="entry name" value="P-loop containing nucleoside triphosphate hydrolases"/>
    <property type="match status" value="1"/>
</dbReference>
<comment type="caution">
    <text evidence="13">The sequence shown here is derived from an EMBL/GenBank/DDBJ whole genome shotgun (WGS) entry which is preliminary data.</text>
</comment>
<dbReference type="AlphaFoldDB" id="A0A6L2R4Y7"/>